<feature type="compositionally biased region" description="Acidic residues" evidence="1">
    <location>
        <begin position="142"/>
        <end position="164"/>
    </location>
</feature>
<dbReference type="Proteomes" id="UP000694846">
    <property type="component" value="Unplaced"/>
</dbReference>
<keyword evidence="2" id="KW-0732">Signal</keyword>
<organism evidence="3 4">
    <name type="scientific">Sipha flava</name>
    <name type="common">yellow sugarcane aphid</name>
    <dbReference type="NCBI Taxonomy" id="143950"/>
    <lineage>
        <taxon>Eukaryota</taxon>
        <taxon>Metazoa</taxon>
        <taxon>Ecdysozoa</taxon>
        <taxon>Arthropoda</taxon>
        <taxon>Hexapoda</taxon>
        <taxon>Insecta</taxon>
        <taxon>Pterygota</taxon>
        <taxon>Neoptera</taxon>
        <taxon>Paraneoptera</taxon>
        <taxon>Hemiptera</taxon>
        <taxon>Sternorrhyncha</taxon>
        <taxon>Aphidomorpha</taxon>
        <taxon>Aphidoidea</taxon>
        <taxon>Aphididae</taxon>
        <taxon>Sipha</taxon>
    </lineage>
</organism>
<feature type="chain" id="PRO_5034158693" evidence="2">
    <location>
        <begin position="26"/>
        <end position="477"/>
    </location>
</feature>
<accession>A0A8B8FHA6</accession>
<gene>
    <name evidence="4" type="primary">LOC112683441</name>
</gene>
<evidence type="ECO:0000256" key="2">
    <source>
        <dbReference type="SAM" id="SignalP"/>
    </source>
</evidence>
<feature type="compositionally biased region" description="Basic and acidic residues" evidence="1">
    <location>
        <begin position="190"/>
        <end position="202"/>
    </location>
</feature>
<keyword evidence="3" id="KW-1185">Reference proteome</keyword>
<proteinExistence type="predicted"/>
<reference evidence="4" key="1">
    <citation type="submission" date="2025-08" db="UniProtKB">
        <authorList>
            <consortium name="RefSeq"/>
        </authorList>
    </citation>
    <scope>IDENTIFICATION</scope>
    <source>
        <tissue evidence="4">Whole body</tissue>
    </source>
</reference>
<feature type="region of interest" description="Disordered" evidence="1">
    <location>
        <begin position="136"/>
        <end position="295"/>
    </location>
</feature>
<evidence type="ECO:0000313" key="3">
    <source>
        <dbReference type="Proteomes" id="UP000694846"/>
    </source>
</evidence>
<protein>
    <submittedName>
        <fullName evidence="4">Dentin sialophosphoprotein-like</fullName>
    </submittedName>
</protein>
<evidence type="ECO:0000256" key="1">
    <source>
        <dbReference type="SAM" id="MobiDB-lite"/>
    </source>
</evidence>
<feature type="compositionally biased region" description="Low complexity" evidence="1">
    <location>
        <begin position="165"/>
        <end position="174"/>
    </location>
</feature>
<dbReference type="RefSeq" id="XP_025410274.1">
    <property type="nucleotide sequence ID" value="XM_025554489.1"/>
</dbReference>
<feature type="compositionally biased region" description="Acidic residues" evidence="1">
    <location>
        <begin position="175"/>
        <end position="189"/>
    </location>
</feature>
<evidence type="ECO:0000313" key="4">
    <source>
        <dbReference type="RefSeq" id="XP_025410274.1"/>
    </source>
</evidence>
<feature type="signal peptide" evidence="2">
    <location>
        <begin position="1"/>
        <end position="25"/>
    </location>
</feature>
<sequence>MSFTLGIIIILTSNAILFNIPTSQGLPAQGYKVARLSDVLTPLENLTYMTFGTLPSRVSYSPANRAYVVKGHSGNFRNDLAKKRKDDQRKYKMMPRWEYLLRRMVPNVGLPFGYLKDLMGKGSSISPRLLGFLGQGTGGDKDNDDLDDVTDDGLDDDTDNENGTDDGNGTNDEGTGTDDGNDTNDGDGTDDGRAGADDKGTGTDDGNDTNDGGAGANDEGNDTNDKGDGTGDKGDGTGDKGDDTNDVRDSDDNGDGQSKPKKDDKGGYKFPSFPSIPFKPSMPSMPSSFPSMPSMPSSFPSMPSMPSSFPSMPSMPSSFPSMPSMPSSFPSMPSMPSSFPSMPSMPSSFPSMPSMPSSFPSLWNSGNKNGDGTGTDYKQKMKDVLQSDLTKSLAKSGIGMLPGGNAAMTALDIGSKLMNKGGQDEVMDDLVEDAVESDVGQSAIKGFIGFLPGGDKIVKAMEAGSKMEKATKKIPGI</sequence>
<name>A0A8B8FHA6_9HEMI</name>
<feature type="compositionally biased region" description="Low complexity" evidence="1">
    <location>
        <begin position="270"/>
        <end position="295"/>
    </location>
</feature>
<dbReference type="GeneID" id="112683441"/>
<feature type="compositionally biased region" description="Basic and acidic residues" evidence="1">
    <location>
        <begin position="223"/>
        <end position="251"/>
    </location>
</feature>
<feature type="compositionally biased region" description="Basic and acidic residues" evidence="1">
    <location>
        <begin position="258"/>
        <end position="267"/>
    </location>
</feature>
<dbReference type="OrthoDB" id="6626617at2759"/>
<dbReference type="AlphaFoldDB" id="A0A8B8FHA6"/>